<name>A0ABV0XVV9_9TELE</name>
<proteinExistence type="predicted"/>
<dbReference type="Proteomes" id="UP001469553">
    <property type="component" value="Unassembled WGS sequence"/>
</dbReference>
<accession>A0ABV0XVV9</accession>
<gene>
    <name evidence="2" type="ORF">AMECASPLE_033877</name>
</gene>
<reference evidence="2 3" key="1">
    <citation type="submission" date="2021-06" db="EMBL/GenBank/DDBJ databases">
        <authorList>
            <person name="Palmer J.M."/>
        </authorList>
    </citation>
    <scope>NUCLEOTIDE SEQUENCE [LARGE SCALE GENOMIC DNA]</scope>
    <source>
        <strain evidence="2 3">AS_MEX2019</strain>
        <tissue evidence="2">Muscle</tissue>
    </source>
</reference>
<dbReference type="EMBL" id="JAHRIP010014090">
    <property type="protein sequence ID" value="MEQ2285629.1"/>
    <property type="molecule type" value="Genomic_DNA"/>
</dbReference>
<sequence>MVGDPVPGSVPEGSQDKLHPSLVPVSEEFVDELSPLPFPVPEGCDDTPSPPAVPRWLHHRSPRPHRRSQRFPQRASELHHGFSWSCRRPSDQQTLLRSPGFQRSPHHVSELHRGFSWSRRWPSDHRLLRRRPADGLFLRHRLADRLLLRRSYDHLLIGGSAGDVHLNAGSAGDGLWAVCLNSFVTGKSLLLTLSCKSNFTMSSSLPAFAPSFAAF</sequence>
<protein>
    <submittedName>
        <fullName evidence="2">Uncharacterized protein</fullName>
    </submittedName>
</protein>
<keyword evidence="3" id="KW-1185">Reference proteome</keyword>
<evidence type="ECO:0000313" key="2">
    <source>
        <dbReference type="EMBL" id="MEQ2285629.1"/>
    </source>
</evidence>
<feature type="region of interest" description="Disordered" evidence="1">
    <location>
        <begin position="1"/>
        <end position="24"/>
    </location>
</feature>
<organism evidence="2 3">
    <name type="scientific">Ameca splendens</name>
    <dbReference type="NCBI Taxonomy" id="208324"/>
    <lineage>
        <taxon>Eukaryota</taxon>
        <taxon>Metazoa</taxon>
        <taxon>Chordata</taxon>
        <taxon>Craniata</taxon>
        <taxon>Vertebrata</taxon>
        <taxon>Euteleostomi</taxon>
        <taxon>Actinopterygii</taxon>
        <taxon>Neopterygii</taxon>
        <taxon>Teleostei</taxon>
        <taxon>Neoteleostei</taxon>
        <taxon>Acanthomorphata</taxon>
        <taxon>Ovalentaria</taxon>
        <taxon>Atherinomorphae</taxon>
        <taxon>Cyprinodontiformes</taxon>
        <taxon>Goodeidae</taxon>
        <taxon>Ameca</taxon>
    </lineage>
</organism>
<evidence type="ECO:0000256" key="1">
    <source>
        <dbReference type="SAM" id="MobiDB-lite"/>
    </source>
</evidence>
<comment type="caution">
    <text evidence="2">The sequence shown here is derived from an EMBL/GenBank/DDBJ whole genome shotgun (WGS) entry which is preliminary data.</text>
</comment>
<evidence type="ECO:0000313" key="3">
    <source>
        <dbReference type="Proteomes" id="UP001469553"/>
    </source>
</evidence>